<evidence type="ECO:0000256" key="2">
    <source>
        <dbReference type="PIRSR" id="PIRSR619791-2"/>
    </source>
</evidence>
<evidence type="ECO:0008006" key="6">
    <source>
        <dbReference type="Google" id="ProtNLM"/>
    </source>
</evidence>
<reference evidence="4" key="1">
    <citation type="journal article" date="2023" name="Insect Mol. Biol.">
        <title>Genome sequencing provides insights into the evolution of gene families encoding plant cell wall-degrading enzymes in longhorned beetles.</title>
        <authorList>
            <person name="Shin N.R."/>
            <person name="Okamura Y."/>
            <person name="Kirsch R."/>
            <person name="Pauchet Y."/>
        </authorList>
    </citation>
    <scope>NUCLEOTIDE SEQUENCE</scope>
    <source>
        <strain evidence="4">RBIC_L_NR</strain>
    </source>
</reference>
<dbReference type="PROSITE" id="PS50292">
    <property type="entry name" value="PEROXIDASE_3"/>
    <property type="match status" value="1"/>
</dbReference>
<dbReference type="GO" id="GO:0020037">
    <property type="term" value="F:heme binding"/>
    <property type="evidence" value="ECO:0007669"/>
    <property type="project" value="InterPro"/>
</dbReference>
<accession>A0AAV8X8H8</accession>
<keyword evidence="2" id="KW-0349">Heme</keyword>
<dbReference type="PANTHER" id="PTHR11475:SF141">
    <property type="entry name" value="CARDINAL"/>
    <property type="match status" value="1"/>
</dbReference>
<dbReference type="Gene3D" id="1.10.640.10">
    <property type="entry name" value="Haem peroxidase domain superfamily, animal type"/>
    <property type="match status" value="2"/>
</dbReference>
<dbReference type="EMBL" id="JANEYF010003657">
    <property type="protein sequence ID" value="KAJ8934879.1"/>
    <property type="molecule type" value="Genomic_DNA"/>
</dbReference>
<dbReference type="GO" id="GO:0006979">
    <property type="term" value="P:response to oxidative stress"/>
    <property type="evidence" value="ECO:0007669"/>
    <property type="project" value="InterPro"/>
</dbReference>
<evidence type="ECO:0000256" key="1">
    <source>
        <dbReference type="ARBA" id="ARBA00022559"/>
    </source>
</evidence>
<dbReference type="PANTHER" id="PTHR11475">
    <property type="entry name" value="OXIDASE/PEROXIDASE"/>
    <property type="match status" value="1"/>
</dbReference>
<evidence type="ECO:0000313" key="4">
    <source>
        <dbReference type="EMBL" id="KAJ8934879.1"/>
    </source>
</evidence>
<sequence>MTQPTERTRLLPEVNQTPVFDTSINRERKLRVKQFQCCLCAIFLSILLVVLIATVAYSINNSEVPSDNSTSGITNDNETILILLSNTWPILDMRYKTQTLNDNTKWEKNLEAGRKALKEKDEIEKNAPSLPVHSPSYIHQKIVATSEKAKNLTRFGYIVEHATRHMYSENVSLPEFSKLCARNQMECNIFQKYRTANGTCNNLKRPEFYGVSYRPFRRALPPDYADGISKPRVSKNGKPLPSARSVSLMVHRSYYRNDDKFSVMLAVWGQFLDHDITATALSQKSNGSTISCCDSTAVTHPECFPVQLDPIDPIEKYNVTCMEFVRSAPSPTCCLGPREQLNQVTAFIDGSVIYGADEEVTKILRNFQNGTLKMYVTKDGRTLLPISDDLNDGCNREEQKTNGKYCFLTGRKLMNKFDLSPQKRGYFGNYNDSINPNIANNFATAAFRFAHSIIPGLMKLLANDNSNPEFTQMHKMLLDPFKLYTAGELDKTLRGAMNTTLKNHLFEGTDEHVKQPKMCGLDLVSLNIQRGRDHGLPGYSFWRKHCGLKKPTKFDDLQNDMDNESLRNIKSAYRNVDDIDLYTGALSEKPIEGSILGPTLTCLILDQFVRIKHGDRFWYENSQKPQAFTPEQLDEIRKTSLASIICDNSDNLTVIQAKVMERLNSRNDYVSCLKINRPNITLWKENFSYLALTGGSINVVTAEEI</sequence>
<organism evidence="4 5">
    <name type="scientific">Rhamnusium bicolor</name>
    <dbReference type="NCBI Taxonomy" id="1586634"/>
    <lineage>
        <taxon>Eukaryota</taxon>
        <taxon>Metazoa</taxon>
        <taxon>Ecdysozoa</taxon>
        <taxon>Arthropoda</taxon>
        <taxon>Hexapoda</taxon>
        <taxon>Insecta</taxon>
        <taxon>Pterygota</taxon>
        <taxon>Neoptera</taxon>
        <taxon>Endopterygota</taxon>
        <taxon>Coleoptera</taxon>
        <taxon>Polyphaga</taxon>
        <taxon>Cucujiformia</taxon>
        <taxon>Chrysomeloidea</taxon>
        <taxon>Cerambycidae</taxon>
        <taxon>Lepturinae</taxon>
        <taxon>Rhagiini</taxon>
        <taxon>Rhamnusium</taxon>
    </lineage>
</organism>
<feature type="binding site" description="axial binding residue" evidence="2">
    <location>
        <position position="451"/>
    </location>
    <ligand>
        <name>heme b</name>
        <dbReference type="ChEBI" id="CHEBI:60344"/>
    </ligand>
    <ligandPart>
        <name>Fe</name>
        <dbReference type="ChEBI" id="CHEBI:18248"/>
    </ligandPart>
</feature>
<evidence type="ECO:0000313" key="5">
    <source>
        <dbReference type="Proteomes" id="UP001162156"/>
    </source>
</evidence>
<keyword evidence="2" id="KW-0408">Iron</keyword>
<comment type="caution">
    <text evidence="4">The sequence shown here is derived from an EMBL/GenBank/DDBJ whole genome shotgun (WGS) entry which is preliminary data.</text>
</comment>
<keyword evidence="1" id="KW-0575">Peroxidase</keyword>
<proteinExistence type="predicted"/>
<dbReference type="AlphaFoldDB" id="A0AAV8X8H8"/>
<dbReference type="InterPro" id="IPR010255">
    <property type="entry name" value="Haem_peroxidase_sf"/>
</dbReference>
<name>A0AAV8X8H8_9CUCU</name>
<keyword evidence="2" id="KW-0479">Metal-binding</keyword>
<keyword evidence="3" id="KW-0472">Membrane</keyword>
<evidence type="ECO:0000256" key="3">
    <source>
        <dbReference type="SAM" id="Phobius"/>
    </source>
</evidence>
<keyword evidence="3" id="KW-1133">Transmembrane helix</keyword>
<keyword evidence="1" id="KW-0560">Oxidoreductase</keyword>
<dbReference type="InterPro" id="IPR019791">
    <property type="entry name" value="Haem_peroxidase_animal"/>
</dbReference>
<dbReference type="Pfam" id="PF03098">
    <property type="entry name" value="An_peroxidase"/>
    <property type="match status" value="1"/>
</dbReference>
<keyword evidence="3" id="KW-0812">Transmembrane</keyword>
<dbReference type="SUPFAM" id="SSF48113">
    <property type="entry name" value="Heme-dependent peroxidases"/>
    <property type="match status" value="1"/>
</dbReference>
<dbReference type="InterPro" id="IPR037120">
    <property type="entry name" value="Haem_peroxidase_sf_animal"/>
</dbReference>
<dbReference type="GO" id="GO:0004601">
    <property type="term" value="F:peroxidase activity"/>
    <property type="evidence" value="ECO:0007669"/>
    <property type="project" value="UniProtKB-KW"/>
</dbReference>
<protein>
    <recommendedName>
        <fullName evidence="6">Peroxidase</fullName>
    </recommendedName>
</protein>
<keyword evidence="5" id="KW-1185">Reference proteome</keyword>
<dbReference type="Proteomes" id="UP001162156">
    <property type="component" value="Unassembled WGS sequence"/>
</dbReference>
<gene>
    <name evidence="4" type="ORF">NQ314_013155</name>
</gene>
<dbReference type="GO" id="GO:0046872">
    <property type="term" value="F:metal ion binding"/>
    <property type="evidence" value="ECO:0007669"/>
    <property type="project" value="UniProtKB-KW"/>
</dbReference>
<feature type="transmembrane region" description="Helical" evidence="3">
    <location>
        <begin position="35"/>
        <end position="59"/>
    </location>
</feature>
<dbReference type="PRINTS" id="PR00457">
    <property type="entry name" value="ANPEROXIDASE"/>
</dbReference>